<organism evidence="4 5">
    <name type="scientific">Gallibacter intestinalis</name>
    <dbReference type="NCBI Taxonomy" id="2779356"/>
    <lineage>
        <taxon>Bacteria</taxon>
        <taxon>Bacillati</taxon>
        <taxon>Bacillota</taxon>
        <taxon>Clostridia</taxon>
        <taxon>Eubacteriales</taxon>
        <taxon>Eubacteriaceae</taxon>
        <taxon>Gallibacter</taxon>
    </lineage>
</organism>
<feature type="transmembrane region" description="Helical" evidence="2">
    <location>
        <begin position="604"/>
        <end position="623"/>
    </location>
</feature>
<evidence type="ECO:0000313" key="4">
    <source>
        <dbReference type="EMBL" id="MBE5034878.1"/>
    </source>
</evidence>
<dbReference type="Proteomes" id="UP001516588">
    <property type="component" value="Unassembled WGS sequence"/>
</dbReference>
<proteinExistence type="predicted"/>
<sequence length="628" mass="65890">MRRKGWLGLILAVIMVFTMTPPTAFADDSYACEIMTKDGRTTQYETVKAACDAIKDGDTLKLLKDYDSSVDSTNNFGISLTARYITIDLNGYSVTSHKESIKYGYALKVAQKSSGARDNTVTIKNSSTTRQSVLASSSYQIITGSGNGKYNQIIKIEGNIVFRDIDGETPLGIELGTGAKLLDTDSARALVPNGGFSVKEADGSSYIYGNLSNAARRSADGNIVLLHDYEGSDKIASGSKDSVLDLDGHTYTYTGNGSAIDVNYPNVTLTVKNGKIVVTDENTAGAVLIGKSAGGIESSEGNMNNRGLILDGVELTVPGDTYGIATNGTETGNTVMLKNSVLNVKNGLGIYFPSDGDVIIEDSTINAKHAGVQICAGNLTVTGETVITVTGQPQEKTDNDGAIADGAAVSIINREGYKDLGTVNIESGTFNSAADVEVVKAYSFNNANKTEDEWAEAGDTVNVKGGSFSSDIAENIVKSDMKATVTSGGETTVVIGKQAVENAIAELKAGDKIEFQSVADDTDVKIPEGVEVTNSTGSDMTINNVTVADGVTAIVKKPEPTEPTNPSNPSTDKPTTGDQEQTTGDKVDADKESDSPKTGDDTMVLGYVIMMLAALGIGGTLAVNRKKN</sequence>
<keyword evidence="2" id="KW-0812">Transmembrane</keyword>
<keyword evidence="2" id="KW-1133">Transmembrane helix</keyword>
<keyword evidence="2" id="KW-0472">Membrane</keyword>
<keyword evidence="5" id="KW-1185">Reference proteome</keyword>
<dbReference type="RefSeq" id="WP_226384541.1">
    <property type="nucleotide sequence ID" value="NZ_JADCKA010000001.1"/>
</dbReference>
<feature type="compositionally biased region" description="Basic and acidic residues" evidence="1">
    <location>
        <begin position="583"/>
        <end position="600"/>
    </location>
</feature>
<evidence type="ECO:0000256" key="3">
    <source>
        <dbReference type="SAM" id="SignalP"/>
    </source>
</evidence>
<evidence type="ECO:0000313" key="5">
    <source>
        <dbReference type="Proteomes" id="UP001516588"/>
    </source>
</evidence>
<feature type="region of interest" description="Disordered" evidence="1">
    <location>
        <begin position="557"/>
        <end position="601"/>
    </location>
</feature>
<protein>
    <submittedName>
        <fullName evidence="4">LPXTG cell wall anchor domain-containing protein</fullName>
    </submittedName>
</protein>
<gene>
    <name evidence="4" type="ORF">INF20_01055</name>
</gene>
<accession>A0ABR9QVG4</accession>
<feature type="chain" id="PRO_5046856234" evidence="3">
    <location>
        <begin position="27"/>
        <end position="628"/>
    </location>
</feature>
<name>A0ABR9QVG4_9FIRM</name>
<dbReference type="EMBL" id="JADCKA010000001">
    <property type="protein sequence ID" value="MBE5034878.1"/>
    <property type="molecule type" value="Genomic_DNA"/>
</dbReference>
<comment type="caution">
    <text evidence="4">The sequence shown here is derived from an EMBL/GenBank/DDBJ whole genome shotgun (WGS) entry which is preliminary data.</text>
</comment>
<keyword evidence="3" id="KW-0732">Signal</keyword>
<feature type="signal peptide" evidence="3">
    <location>
        <begin position="1"/>
        <end position="26"/>
    </location>
</feature>
<reference evidence="4 5" key="1">
    <citation type="submission" date="2020-10" db="EMBL/GenBank/DDBJ databases">
        <title>ChiBAC.</title>
        <authorList>
            <person name="Zenner C."/>
            <person name="Hitch T.C.A."/>
            <person name="Clavel T."/>
        </authorList>
    </citation>
    <scope>NUCLEOTIDE SEQUENCE [LARGE SCALE GENOMIC DNA]</scope>
    <source>
        <strain evidence="4 5">DSM 108706</strain>
    </source>
</reference>
<evidence type="ECO:0000256" key="2">
    <source>
        <dbReference type="SAM" id="Phobius"/>
    </source>
</evidence>
<dbReference type="NCBIfam" id="TIGR01167">
    <property type="entry name" value="LPXTG_anchor"/>
    <property type="match status" value="1"/>
</dbReference>
<evidence type="ECO:0000256" key="1">
    <source>
        <dbReference type="SAM" id="MobiDB-lite"/>
    </source>
</evidence>
<feature type="compositionally biased region" description="Polar residues" evidence="1">
    <location>
        <begin position="571"/>
        <end position="582"/>
    </location>
</feature>